<dbReference type="InterPro" id="IPR032807">
    <property type="entry name" value="GNVR"/>
</dbReference>
<protein>
    <recommendedName>
        <fullName evidence="4">non-specific protein-tyrosine kinase</fullName>
        <ecNumber evidence="4">2.7.10.2</ecNumber>
    </recommendedName>
</protein>
<evidence type="ECO:0000259" key="19">
    <source>
        <dbReference type="Pfam" id="PF13614"/>
    </source>
</evidence>
<comment type="similarity">
    <text evidence="2">Belongs to the CpsD/CapB family.</text>
</comment>
<dbReference type="Pfam" id="PF02706">
    <property type="entry name" value="Wzz"/>
    <property type="match status" value="1"/>
</dbReference>
<evidence type="ECO:0000256" key="1">
    <source>
        <dbReference type="ARBA" id="ARBA00004429"/>
    </source>
</evidence>
<evidence type="ECO:0000256" key="5">
    <source>
        <dbReference type="ARBA" id="ARBA00022475"/>
    </source>
</evidence>
<evidence type="ECO:0000256" key="7">
    <source>
        <dbReference type="ARBA" id="ARBA00022679"/>
    </source>
</evidence>
<keyword evidence="22" id="KW-1185">Reference proteome</keyword>
<evidence type="ECO:0000259" key="18">
    <source>
        <dbReference type="Pfam" id="PF02706"/>
    </source>
</evidence>
<keyword evidence="8 17" id="KW-0812">Transmembrane</keyword>
<dbReference type="SUPFAM" id="SSF52540">
    <property type="entry name" value="P-loop containing nucleoside triphosphate hydrolases"/>
    <property type="match status" value="1"/>
</dbReference>
<evidence type="ECO:0000256" key="4">
    <source>
        <dbReference type="ARBA" id="ARBA00011903"/>
    </source>
</evidence>
<reference evidence="21 22" key="1">
    <citation type="submission" date="2018-09" db="EMBL/GenBank/DDBJ databases">
        <title>Altererythrobacter sp.Ery1 and Ery12, the genome sequencing of novel strains in genus Alterythrobacter.</title>
        <authorList>
            <person name="Cheng H."/>
            <person name="Wu Y.-H."/>
            <person name="Fang C."/>
            <person name="Xu X.-W."/>
        </authorList>
    </citation>
    <scope>NUCLEOTIDE SEQUENCE [LARGE SCALE GENOMIC DNA]</scope>
    <source>
        <strain evidence="21 22">Ery12</strain>
    </source>
</reference>
<evidence type="ECO:0000256" key="14">
    <source>
        <dbReference type="ARBA" id="ARBA00023137"/>
    </source>
</evidence>
<gene>
    <name evidence="21" type="ORF">D6858_04235</name>
</gene>
<dbReference type="InterPro" id="IPR005702">
    <property type="entry name" value="Wzc-like_C"/>
</dbReference>
<evidence type="ECO:0000256" key="3">
    <source>
        <dbReference type="ARBA" id="ARBA00008883"/>
    </source>
</evidence>
<feature type="domain" description="Polysaccharide chain length determinant N-terminal" evidence="18">
    <location>
        <begin position="46"/>
        <end position="135"/>
    </location>
</feature>
<dbReference type="InterPro" id="IPR025669">
    <property type="entry name" value="AAA_dom"/>
</dbReference>
<dbReference type="PANTHER" id="PTHR32309">
    <property type="entry name" value="TYROSINE-PROTEIN KINASE"/>
    <property type="match status" value="1"/>
</dbReference>
<dbReference type="EMBL" id="RAHJ01000014">
    <property type="protein sequence ID" value="RJX69116.1"/>
    <property type="molecule type" value="Genomic_DNA"/>
</dbReference>
<feature type="domain" description="Tyrosine-protein kinase G-rich" evidence="20">
    <location>
        <begin position="411"/>
        <end position="483"/>
    </location>
</feature>
<accession>A0A419R3X0</accession>
<dbReference type="GO" id="GO:0004715">
    <property type="term" value="F:non-membrane spanning protein tyrosine kinase activity"/>
    <property type="evidence" value="ECO:0007669"/>
    <property type="project" value="UniProtKB-EC"/>
</dbReference>
<organism evidence="21 22">
    <name type="scientific">Tsuneonella suprasediminis</name>
    <dbReference type="NCBI Taxonomy" id="2306996"/>
    <lineage>
        <taxon>Bacteria</taxon>
        <taxon>Pseudomonadati</taxon>
        <taxon>Pseudomonadota</taxon>
        <taxon>Alphaproteobacteria</taxon>
        <taxon>Sphingomonadales</taxon>
        <taxon>Erythrobacteraceae</taxon>
        <taxon>Tsuneonella</taxon>
    </lineage>
</organism>
<keyword evidence="10 21" id="KW-0418">Kinase</keyword>
<comment type="caution">
    <text evidence="21">The sequence shown here is derived from an EMBL/GenBank/DDBJ whole genome shotgun (WGS) entry which is preliminary data.</text>
</comment>
<dbReference type="PANTHER" id="PTHR32309:SF13">
    <property type="entry name" value="FERRIC ENTEROBACTIN TRANSPORT PROTEIN FEPE"/>
    <property type="match status" value="1"/>
</dbReference>
<dbReference type="Gene3D" id="3.40.50.300">
    <property type="entry name" value="P-loop containing nucleotide triphosphate hydrolases"/>
    <property type="match status" value="1"/>
</dbReference>
<keyword evidence="11" id="KW-0067">ATP-binding</keyword>
<evidence type="ECO:0000259" key="20">
    <source>
        <dbReference type="Pfam" id="PF13807"/>
    </source>
</evidence>
<evidence type="ECO:0000256" key="17">
    <source>
        <dbReference type="SAM" id="Phobius"/>
    </source>
</evidence>
<dbReference type="GO" id="GO:0005886">
    <property type="term" value="C:plasma membrane"/>
    <property type="evidence" value="ECO:0007669"/>
    <property type="project" value="UniProtKB-SubCell"/>
</dbReference>
<keyword evidence="6" id="KW-0997">Cell inner membrane</keyword>
<evidence type="ECO:0000256" key="16">
    <source>
        <dbReference type="SAM" id="Coils"/>
    </source>
</evidence>
<dbReference type="CDD" id="cd05387">
    <property type="entry name" value="BY-kinase"/>
    <property type="match status" value="1"/>
</dbReference>
<evidence type="ECO:0000313" key="22">
    <source>
        <dbReference type="Proteomes" id="UP000284322"/>
    </source>
</evidence>
<comment type="catalytic activity">
    <reaction evidence="15">
        <text>L-tyrosyl-[protein] + ATP = O-phospho-L-tyrosyl-[protein] + ADP + H(+)</text>
        <dbReference type="Rhea" id="RHEA:10596"/>
        <dbReference type="Rhea" id="RHEA-COMP:10136"/>
        <dbReference type="Rhea" id="RHEA-COMP:20101"/>
        <dbReference type="ChEBI" id="CHEBI:15378"/>
        <dbReference type="ChEBI" id="CHEBI:30616"/>
        <dbReference type="ChEBI" id="CHEBI:46858"/>
        <dbReference type="ChEBI" id="CHEBI:61978"/>
        <dbReference type="ChEBI" id="CHEBI:456216"/>
        <dbReference type="EC" id="2.7.10.2"/>
    </reaction>
</comment>
<feature type="domain" description="AAA" evidence="19">
    <location>
        <begin position="554"/>
        <end position="689"/>
    </location>
</feature>
<evidence type="ECO:0000256" key="15">
    <source>
        <dbReference type="ARBA" id="ARBA00051245"/>
    </source>
</evidence>
<dbReference type="Pfam" id="PF13614">
    <property type="entry name" value="AAA_31"/>
    <property type="match status" value="1"/>
</dbReference>
<evidence type="ECO:0000256" key="6">
    <source>
        <dbReference type="ARBA" id="ARBA00022519"/>
    </source>
</evidence>
<dbReference type="InterPro" id="IPR003856">
    <property type="entry name" value="LPS_length_determ_N"/>
</dbReference>
<evidence type="ECO:0000256" key="10">
    <source>
        <dbReference type="ARBA" id="ARBA00022777"/>
    </source>
</evidence>
<dbReference type="AlphaFoldDB" id="A0A419R3X0"/>
<keyword evidence="9" id="KW-0547">Nucleotide-binding</keyword>
<dbReference type="Proteomes" id="UP000284322">
    <property type="component" value="Unassembled WGS sequence"/>
</dbReference>
<evidence type="ECO:0000256" key="8">
    <source>
        <dbReference type="ARBA" id="ARBA00022692"/>
    </source>
</evidence>
<dbReference type="EC" id="2.7.10.2" evidence="4"/>
<dbReference type="NCBIfam" id="TIGR01007">
    <property type="entry name" value="eps_fam"/>
    <property type="match status" value="1"/>
</dbReference>
<comment type="similarity">
    <text evidence="3">Belongs to the etk/wzc family.</text>
</comment>
<keyword evidence="5" id="KW-1003">Cell membrane</keyword>
<comment type="subcellular location">
    <subcellularLocation>
        <location evidence="1">Cell inner membrane</location>
        <topology evidence="1">Multi-pass membrane protein</topology>
    </subcellularLocation>
</comment>
<name>A0A419R3X0_9SPHN</name>
<keyword evidence="13 17" id="KW-0472">Membrane</keyword>
<evidence type="ECO:0000256" key="13">
    <source>
        <dbReference type="ARBA" id="ARBA00023136"/>
    </source>
</evidence>
<evidence type="ECO:0000256" key="12">
    <source>
        <dbReference type="ARBA" id="ARBA00022989"/>
    </source>
</evidence>
<dbReference type="GO" id="GO:0005524">
    <property type="term" value="F:ATP binding"/>
    <property type="evidence" value="ECO:0007669"/>
    <property type="project" value="UniProtKB-KW"/>
</dbReference>
<feature type="transmembrane region" description="Helical" evidence="17">
    <location>
        <begin position="462"/>
        <end position="481"/>
    </location>
</feature>
<proteinExistence type="inferred from homology"/>
<evidence type="ECO:0000256" key="9">
    <source>
        <dbReference type="ARBA" id="ARBA00022741"/>
    </source>
</evidence>
<keyword evidence="7 21" id="KW-0808">Transferase</keyword>
<dbReference type="InterPro" id="IPR027417">
    <property type="entry name" value="P-loop_NTPase"/>
</dbReference>
<keyword evidence="12 17" id="KW-1133">Transmembrane helix</keyword>
<keyword evidence="14" id="KW-0829">Tyrosine-protein kinase</keyword>
<dbReference type="Pfam" id="PF13807">
    <property type="entry name" value="GNVR"/>
    <property type="match status" value="1"/>
</dbReference>
<evidence type="ECO:0000256" key="2">
    <source>
        <dbReference type="ARBA" id="ARBA00007316"/>
    </source>
</evidence>
<feature type="coiled-coil region" evidence="16">
    <location>
        <begin position="320"/>
        <end position="368"/>
    </location>
</feature>
<sequence>MRSDHAAESGLMSAANHATAIAPSRAEHPPGRPAYPLEQPIAFDSGAIWSAIYRARYWICGIIAATILCGAIALMLATPIYAASASVQIDQAPVKIVGTEEADASAAIQDADRFLQTQIEILKSRSLAEIVAKDLHLLTSDNFLNSMGIAPDYDGLSGNERRQKREGAVVDALTAHLSTNLPLDSRIVTVTFESPDAELSARIANSYVDNFVLNNLQRRRDTLNYARRFLASQLAEARSRLAQSEMDATRYAEKARIVGTANDEQQVGSAAQTLTGQSLQQLNSDLNTAAARRIAAARQWAAIVDLPALSIPQVNQNEAVQRLSEQLSSKRAALAAERARHLPDHPGVRQLQSEISALSDQLALHARNIRQGLRAPYDSALGTERELRDRLTSLKKEQLREQRAAIQLGILERQNQTNRTQYETLLARYTELTAQSGVQTNNLSLVDRARVPDRPVKPNGSLVLALAGMIGLGSATLFVFFREHIFGRLRTPDDVERRLRLSLYGVTPDVSDQPACDALHDPGSELSEAYAAIRASLNISSIGGLPHSLAFTSATEGEGKSVSCFALATAYARLGKKVLVIDADLRKPCQHILFGMDNDVGLSAVLARAANLADVVRHDARRQLDVMPSGACPPNPAELLAGDNLAPLIAQLSEQYDGIFIDCPPILGFADAIELASVSEQTVLVVRSGANRVHSARQAFRRLSDIQGRIGGVILSRFDARKSGYGAQYGQNLRYG</sequence>
<evidence type="ECO:0000256" key="11">
    <source>
        <dbReference type="ARBA" id="ARBA00022840"/>
    </source>
</evidence>
<dbReference type="InterPro" id="IPR050445">
    <property type="entry name" value="Bact_polysacc_biosynth/exp"/>
</dbReference>
<keyword evidence="16" id="KW-0175">Coiled coil</keyword>
<feature type="transmembrane region" description="Helical" evidence="17">
    <location>
        <begin position="57"/>
        <end position="82"/>
    </location>
</feature>
<evidence type="ECO:0000313" key="21">
    <source>
        <dbReference type="EMBL" id="RJX69116.1"/>
    </source>
</evidence>